<gene>
    <name evidence="1" type="ORF">FZEAL_7988</name>
</gene>
<dbReference type="OrthoDB" id="4990216at2759"/>
<comment type="caution">
    <text evidence="1">The sequence shown here is derived from an EMBL/GenBank/DDBJ whole genome shotgun (WGS) entry which is preliminary data.</text>
</comment>
<proteinExistence type="predicted"/>
<name>A0A8H4UFD7_9HYPO</name>
<protein>
    <submittedName>
        <fullName evidence="1">Uncharacterized protein</fullName>
    </submittedName>
</protein>
<organism evidence="1 2">
    <name type="scientific">Fusarium zealandicum</name>
    <dbReference type="NCBI Taxonomy" id="1053134"/>
    <lineage>
        <taxon>Eukaryota</taxon>
        <taxon>Fungi</taxon>
        <taxon>Dikarya</taxon>
        <taxon>Ascomycota</taxon>
        <taxon>Pezizomycotina</taxon>
        <taxon>Sordariomycetes</taxon>
        <taxon>Hypocreomycetidae</taxon>
        <taxon>Hypocreales</taxon>
        <taxon>Nectriaceae</taxon>
        <taxon>Fusarium</taxon>
        <taxon>Fusarium staphyleae species complex</taxon>
    </lineage>
</organism>
<reference evidence="1" key="1">
    <citation type="journal article" date="2020" name="BMC Genomics">
        <title>Correction to: Identification and distribution of gene clusters required for synthesis of sphingolipid metabolism inhibitors in diverse species of the filamentous fungus Fusarium.</title>
        <authorList>
            <person name="Kim H.S."/>
            <person name="Lohmar J.M."/>
            <person name="Busman M."/>
            <person name="Brown D.W."/>
            <person name="Naumann T.A."/>
            <person name="Divon H.H."/>
            <person name="Lysoe E."/>
            <person name="Uhlig S."/>
            <person name="Proctor R.H."/>
        </authorList>
    </citation>
    <scope>NUCLEOTIDE SEQUENCE</scope>
    <source>
        <strain evidence="1">NRRL 22465</strain>
    </source>
</reference>
<dbReference type="EMBL" id="JABEYC010000666">
    <property type="protein sequence ID" value="KAF4975180.1"/>
    <property type="molecule type" value="Genomic_DNA"/>
</dbReference>
<sequence>MDYFWNWALADVPIDQDYYDEEDLKWVTAVLPVVAFRNISLFARAADPKWSKFQESSDVDACCRMTRLIVYLDQNDPFGKSEAYKALYQADPGFKKLREFGQVYIPELVQERGIYPLDEWQDLDYLLGWIQANAIPRLHAVPDLIAEEAADVMTNTQHMSYYIMFFQRDKTLGEIRVKRLLDQEPESCIQRLGFFFRFD</sequence>
<reference evidence="1" key="2">
    <citation type="submission" date="2020-05" db="EMBL/GenBank/DDBJ databases">
        <authorList>
            <person name="Kim H.-S."/>
            <person name="Proctor R.H."/>
            <person name="Brown D.W."/>
        </authorList>
    </citation>
    <scope>NUCLEOTIDE SEQUENCE</scope>
    <source>
        <strain evidence="1">NRRL 22465</strain>
    </source>
</reference>
<dbReference type="AlphaFoldDB" id="A0A8H4UFD7"/>
<dbReference type="Proteomes" id="UP000635477">
    <property type="component" value="Unassembled WGS sequence"/>
</dbReference>
<evidence type="ECO:0000313" key="2">
    <source>
        <dbReference type="Proteomes" id="UP000635477"/>
    </source>
</evidence>
<keyword evidence="2" id="KW-1185">Reference proteome</keyword>
<accession>A0A8H4UFD7</accession>
<evidence type="ECO:0000313" key="1">
    <source>
        <dbReference type="EMBL" id="KAF4975180.1"/>
    </source>
</evidence>